<dbReference type="Proteomes" id="UP001197795">
    <property type="component" value="Unassembled WGS sequence"/>
</dbReference>
<organism evidence="2 3">
    <name type="scientific">Waltera acetigignens</name>
    <dbReference type="NCBI Taxonomy" id="2981769"/>
    <lineage>
        <taxon>Bacteria</taxon>
        <taxon>Bacillati</taxon>
        <taxon>Bacillota</taxon>
        <taxon>Clostridia</taxon>
        <taxon>Lachnospirales</taxon>
        <taxon>Lachnospiraceae</taxon>
        <taxon>Waltera</taxon>
    </lineage>
</organism>
<gene>
    <name evidence="2" type="ORF">LKD75_15720</name>
</gene>
<keyword evidence="3" id="KW-1185">Reference proteome</keyword>
<dbReference type="AlphaFoldDB" id="A0AAE3A365"/>
<evidence type="ECO:0000313" key="3">
    <source>
        <dbReference type="Proteomes" id="UP001197795"/>
    </source>
</evidence>
<dbReference type="InterPro" id="IPR037135">
    <property type="entry name" value="DUF1653-like_dom_sf"/>
</dbReference>
<protein>
    <submittedName>
        <fullName evidence="2">DUF1653 domain-containing protein</fullName>
    </submittedName>
</protein>
<evidence type="ECO:0000259" key="1">
    <source>
        <dbReference type="Pfam" id="PF07866"/>
    </source>
</evidence>
<dbReference type="Gene3D" id="2.30.30.320">
    <property type="entry name" value="DUF1653-like domain"/>
    <property type="match status" value="1"/>
</dbReference>
<proteinExistence type="predicted"/>
<evidence type="ECO:0000313" key="2">
    <source>
        <dbReference type="EMBL" id="MCC2121012.1"/>
    </source>
</evidence>
<feature type="domain" description="DUF1653" evidence="1">
    <location>
        <begin position="10"/>
        <end position="71"/>
    </location>
</feature>
<dbReference type="Pfam" id="PF07866">
    <property type="entry name" value="DUF1653"/>
    <property type="match status" value="1"/>
</dbReference>
<dbReference type="EMBL" id="JAJEPV010000053">
    <property type="protein sequence ID" value="MCC2121012.1"/>
    <property type="molecule type" value="Genomic_DNA"/>
</dbReference>
<dbReference type="InterPro" id="IPR023387">
    <property type="entry name" value="DUF1653-like_dom"/>
</dbReference>
<comment type="caution">
    <text evidence="2">The sequence shown here is derived from an EMBL/GenBank/DDBJ whole genome shotgun (WGS) entry which is preliminary data.</text>
</comment>
<name>A0AAE3A365_9FIRM</name>
<reference evidence="2 3" key="1">
    <citation type="submission" date="2021-10" db="EMBL/GenBank/DDBJ databases">
        <title>Anaerobic single-cell dispensing facilitates the cultivation of human gut bacteria.</title>
        <authorList>
            <person name="Afrizal A."/>
        </authorList>
    </citation>
    <scope>NUCLEOTIDE SEQUENCE [LARGE SCALE GENOMIC DNA]</scope>
    <source>
        <strain evidence="2 3">CLA-AA-H273</strain>
    </source>
</reference>
<sequence length="221" mass="24723">MTFIPKPHEIYKHFKGNLYQVVTIAEHSETGEQLVIYQALYGDFKTYARPLAMFTGEVDRQRYPEVTQRFRFELQGAEADRQAHEADAVSGTQTAAVQTKTAKMPSTASQPAAAQETPIVAQNIAAQATATATQTIIAPVSPAEDEEPALDPLVLEFLDADSYEEKLNILAGLHHRITNEMITTMAISCDIEVNDGEPEERYEELKNCLLTMEKFECNRLR</sequence>
<accession>A0AAE3A365</accession>
<dbReference type="RefSeq" id="WP_227733846.1">
    <property type="nucleotide sequence ID" value="NZ_JAJEPV010000053.1"/>
</dbReference>